<dbReference type="CDD" id="cd00010">
    <property type="entry name" value="AAI_LTSS"/>
    <property type="match status" value="1"/>
</dbReference>
<keyword evidence="11" id="KW-1185">Reference proteome</keyword>
<keyword evidence="4" id="KW-0472">Membrane</keyword>
<dbReference type="Pfam" id="PF14368">
    <property type="entry name" value="LTP_2"/>
    <property type="match status" value="1"/>
</dbReference>
<evidence type="ECO:0000256" key="8">
    <source>
        <dbReference type="ARBA" id="ARBA00023288"/>
    </source>
</evidence>
<proteinExistence type="inferred from homology"/>
<gene>
    <name evidence="10" type="ORF">VitviT2T_025894</name>
</gene>
<organism evidence="10 11">
    <name type="scientific">Vitis vinifera</name>
    <name type="common">Grape</name>
    <dbReference type="NCBI Taxonomy" id="29760"/>
    <lineage>
        <taxon>Eukaryota</taxon>
        <taxon>Viridiplantae</taxon>
        <taxon>Streptophyta</taxon>
        <taxon>Embryophyta</taxon>
        <taxon>Tracheophyta</taxon>
        <taxon>Spermatophyta</taxon>
        <taxon>Magnoliopsida</taxon>
        <taxon>eudicotyledons</taxon>
        <taxon>Gunneridae</taxon>
        <taxon>Pentapetalae</taxon>
        <taxon>rosids</taxon>
        <taxon>Vitales</taxon>
        <taxon>Vitaceae</taxon>
        <taxon>Viteae</taxon>
        <taxon>Vitis</taxon>
    </lineage>
</organism>
<keyword evidence="4" id="KW-0336">GPI-anchor</keyword>
<dbReference type="PANTHER" id="PTHR33044">
    <property type="entry name" value="BIFUNCTIONAL INHIBITOR/LIPID-TRANSFER PROTEIN/SEED STORAGE 2S ALBUMIN SUPERFAMILY PROTEIN-RELATED"/>
    <property type="match status" value="1"/>
</dbReference>
<keyword evidence="3" id="KW-1003">Cell membrane</keyword>
<evidence type="ECO:0000256" key="1">
    <source>
        <dbReference type="ARBA" id="ARBA00004609"/>
    </source>
</evidence>
<dbReference type="InterPro" id="IPR016140">
    <property type="entry name" value="Bifunc_inhib/LTP/seed_store"/>
</dbReference>
<keyword evidence="5" id="KW-0732">Signal</keyword>
<dbReference type="Gene3D" id="1.10.110.10">
    <property type="entry name" value="Plant lipid-transfer and hydrophobic proteins"/>
    <property type="match status" value="1"/>
</dbReference>
<evidence type="ECO:0000256" key="2">
    <source>
        <dbReference type="ARBA" id="ARBA00009748"/>
    </source>
</evidence>
<accession>A0ABY9DMA0</accession>
<dbReference type="EMBL" id="CP126664">
    <property type="protein sequence ID" value="WKA08147.1"/>
    <property type="molecule type" value="Genomic_DNA"/>
</dbReference>
<evidence type="ECO:0000256" key="3">
    <source>
        <dbReference type="ARBA" id="ARBA00022475"/>
    </source>
</evidence>
<comment type="subcellular location">
    <subcellularLocation>
        <location evidence="1">Cell membrane</location>
        <topology evidence="1">Lipid-anchor</topology>
        <topology evidence="1">GPI-anchor</topology>
    </subcellularLocation>
</comment>
<sequence length="225" mass="23671">MWNNTQETCSSSHLNNAFPPFRHLTIQCSSPVHPRINQTTMASQSLPPTAITSLVLLLITLIPSALSQNPTTSGSTIAQCSLRLLPLASCGSYVQGSAPTPVQSCCDNLKQVYSQQPNCLCLLLNSTVMGSFPINRTLALQLPLVCNLQVSISPCSEGMTVPPSSPDSQVSLGEGTNSTVAASPVVAVAPRPSIMGFGFGRSSSMRLEVKGDLAVAVIWVACLLT</sequence>
<comment type="similarity">
    <text evidence="2">Belongs to the plant LTP family.</text>
</comment>
<dbReference type="InterPro" id="IPR036312">
    <property type="entry name" value="Bifun_inhib/LTP/seed_sf"/>
</dbReference>
<protein>
    <recommendedName>
        <fullName evidence="9">Bifunctional inhibitor/plant lipid transfer protein/seed storage helical domain-containing protein</fullName>
    </recommendedName>
</protein>
<feature type="domain" description="Bifunctional inhibitor/plant lipid transfer protein/seed storage helical" evidence="9">
    <location>
        <begin position="67"/>
        <end position="154"/>
    </location>
</feature>
<keyword evidence="8" id="KW-0449">Lipoprotein</keyword>
<evidence type="ECO:0000313" key="10">
    <source>
        <dbReference type="EMBL" id="WKA08147.1"/>
    </source>
</evidence>
<dbReference type="Proteomes" id="UP001227230">
    <property type="component" value="Chromosome 17"/>
</dbReference>
<evidence type="ECO:0000259" key="9">
    <source>
        <dbReference type="Pfam" id="PF14368"/>
    </source>
</evidence>
<evidence type="ECO:0000313" key="11">
    <source>
        <dbReference type="Proteomes" id="UP001227230"/>
    </source>
</evidence>
<evidence type="ECO:0000256" key="7">
    <source>
        <dbReference type="ARBA" id="ARBA00023180"/>
    </source>
</evidence>
<reference evidence="10 11" key="1">
    <citation type="journal article" date="2023" name="Hortic Res">
        <title>The complete reference genome for grapevine (Vitis vinifera L.) genetics and breeding.</title>
        <authorList>
            <person name="Shi X."/>
            <person name="Cao S."/>
            <person name="Wang X."/>
            <person name="Huang S."/>
            <person name="Wang Y."/>
            <person name="Liu Z."/>
            <person name="Liu W."/>
            <person name="Leng X."/>
            <person name="Peng Y."/>
            <person name="Wang N."/>
            <person name="Wang Y."/>
            <person name="Ma Z."/>
            <person name="Xu X."/>
            <person name="Zhang F."/>
            <person name="Xue H."/>
            <person name="Zhong H."/>
            <person name="Wang Y."/>
            <person name="Zhang K."/>
            <person name="Velt A."/>
            <person name="Avia K."/>
            <person name="Holtgrawe D."/>
            <person name="Grimplet J."/>
            <person name="Matus J.T."/>
            <person name="Ware D."/>
            <person name="Wu X."/>
            <person name="Wang H."/>
            <person name="Liu C."/>
            <person name="Fang Y."/>
            <person name="Rustenholz C."/>
            <person name="Cheng Z."/>
            <person name="Xiao H."/>
            <person name="Zhou Y."/>
        </authorList>
    </citation>
    <scope>NUCLEOTIDE SEQUENCE [LARGE SCALE GENOMIC DNA]</scope>
    <source>
        <strain evidence="11">cv. Pinot noir / PN40024</strain>
        <tissue evidence="10">Leaf</tissue>
    </source>
</reference>
<evidence type="ECO:0000256" key="5">
    <source>
        <dbReference type="ARBA" id="ARBA00022729"/>
    </source>
</evidence>
<keyword evidence="6" id="KW-1015">Disulfide bond</keyword>
<name>A0ABY9DMA0_VITVI</name>
<keyword evidence="7" id="KW-0325">Glycoprotein</keyword>
<evidence type="ECO:0000256" key="4">
    <source>
        <dbReference type="ARBA" id="ARBA00022622"/>
    </source>
</evidence>
<dbReference type="InterPro" id="IPR043325">
    <property type="entry name" value="LTSS"/>
</dbReference>
<dbReference type="SUPFAM" id="SSF47699">
    <property type="entry name" value="Bifunctional inhibitor/lipid-transfer protein/seed storage 2S albumin"/>
    <property type="match status" value="1"/>
</dbReference>
<evidence type="ECO:0000256" key="6">
    <source>
        <dbReference type="ARBA" id="ARBA00023157"/>
    </source>
</evidence>